<dbReference type="GO" id="GO:0005576">
    <property type="term" value="C:extracellular region"/>
    <property type="evidence" value="ECO:0007669"/>
    <property type="project" value="UniProtKB-SubCell"/>
</dbReference>
<dbReference type="PANTHER" id="PTHR47633">
    <property type="entry name" value="IMMUNOGLOBULIN"/>
    <property type="match status" value="1"/>
</dbReference>
<feature type="domain" description="EGF-like" evidence="20">
    <location>
        <begin position="5304"/>
        <end position="5341"/>
    </location>
</feature>
<dbReference type="PROSITE" id="PS50835">
    <property type="entry name" value="IG_LIKE"/>
    <property type="match status" value="16"/>
</dbReference>
<dbReference type="PROSITE" id="PS50853">
    <property type="entry name" value="FN3"/>
    <property type="match status" value="2"/>
</dbReference>
<dbReference type="GO" id="GO:0009653">
    <property type="term" value="P:anatomical structure morphogenesis"/>
    <property type="evidence" value="ECO:0007669"/>
    <property type="project" value="UniProtKB-ARBA"/>
</dbReference>
<dbReference type="Pfam" id="PF00008">
    <property type="entry name" value="EGF"/>
    <property type="match status" value="1"/>
</dbReference>
<dbReference type="FunFam" id="2.10.25.10:FF:000066">
    <property type="entry name" value="FAT atypical cadherin 4"/>
    <property type="match status" value="1"/>
</dbReference>
<dbReference type="GO" id="GO:0005085">
    <property type="term" value="F:guanyl-nucleotide exchange factor activity"/>
    <property type="evidence" value="ECO:0007669"/>
    <property type="project" value="InterPro"/>
</dbReference>
<keyword evidence="13" id="KW-0393">Immunoglobulin domain</keyword>
<dbReference type="PROSITE" id="PS50825">
    <property type="entry name" value="HYR"/>
    <property type="match status" value="2"/>
</dbReference>
<dbReference type="PROSITE" id="PS00022">
    <property type="entry name" value="EGF_1"/>
    <property type="match status" value="3"/>
</dbReference>
<dbReference type="SUPFAM" id="SSF49265">
    <property type="entry name" value="Fibronectin type III"/>
    <property type="match status" value="1"/>
</dbReference>
<feature type="domain" description="Ig-like" evidence="23">
    <location>
        <begin position="2174"/>
        <end position="2262"/>
    </location>
</feature>
<feature type="domain" description="Sushi" evidence="25">
    <location>
        <begin position="4161"/>
        <end position="4220"/>
    </location>
</feature>
<dbReference type="Pfam" id="PF00084">
    <property type="entry name" value="Sushi"/>
    <property type="match status" value="8"/>
</dbReference>
<dbReference type="Gene3D" id="2.30.29.30">
    <property type="entry name" value="Pleckstrin-homology domain (PH domain)/Phosphotyrosine-binding domain (PTB)"/>
    <property type="match status" value="1"/>
</dbReference>
<dbReference type="InterPro" id="IPR007110">
    <property type="entry name" value="Ig-like_dom"/>
</dbReference>
<feature type="domain" description="Ig-like" evidence="23">
    <location>
        <begin position="2270"/>
        <end position="2360"/>
    </location>
</feature>
<feature type="domain" description="Sushi" evidence="25">
    <location>
        <begin position="5847"/>
        <end position="5911"/>
    </location>
</feature>
<feature type="domain" description="Ig-like" evidence="23">
    <location>
        <begin position="2719"/>
        <end position="2808"/>
    </location>
</feature>
<evidence type="ECO:0000259" key="24">
    <source>
        <dbReference type="PROSITE" id="PS50853"/>
    </source>
</evidence>
<dbReference type="InterPro" id="IPR036465">
    <property type="entry name" value="vWFA_dom_sf"/>
</dbReference>
<feature type="domain" description="EGF-like" evidence="20">
    <location>
        <begin position="5266"/>
        <end position="5302"/>
    </location>
</feature>
<feature type="domain" description="Ig-like" evidence="23">
    <location>
        <begin position="1002"/>
        <end position="1091"/>
    </location>
</feature>
<feature type="domain" description="Protein kinase" evidence="19">
    <location>
        <begin position="2838"/>
        <end position="3091"/>
    </location>
</feature>
<dbReference type="InterPro" id="IPR035976">
    <property type="entry name" value="Sushi/SCR/CCP_sf"/>
</dbReference>
<dbReference type="SUPFAM" id="SSF48726">
    <property type="entry name" value="Immunoglobulin"/>
    <property type="match status" value="18"/>
</dbReference>
<dbReference type="PROSITE" id="PS50234">
    <property type="entry name" value="VWFA"/>
    <property type="match status" value="1"/>
</dbReference>
<feature type="region of interest" description="Disordered" evidence="16">
    <location>
        <begin position="45"/>
        <end position="85"/>
    </location>
</feature>
<dbReference type="SMART" id="SM00159">
    <property type="entry name" value="PTX"/>
    <property type="match status" value="1"/>
</dbReference>
<feature type="region of interest" description="Disordered" evidence="16">
    <location>
        <begin position="4957"/>
        <end position="5011"/>
    </location>
</feature>
<feature type="region of interest" description="Disordered" evidence="16">
    <location>
        <begin position="800"/>
        <end position="822"/>
    </location>
</feature>
<dbReference type="GO" id="GO:0005524">
    <property type="term" value="F:ATP binding"/>
    <property type="evidence" value="ECO:0007669"/>
    <property type="project" value="UniProtKB-KW"/>
</dbReference>
<dbReference type="InterPro" id="IPR003961">
    <property type="entry name" value="FN3_dom"/>
</dbReference>
<dbReference type="Proteomes" id="UP001372834">
    <property type="component" value="Unassembled WGS sequence"/>
</dbReference>
<dbReference type="InterPro" id="IPR018097">
    <property type="entry name" value="EGF_Ca-bd_CS"/>
</dbReference>
<feature type="domain" description="Ig-like" evidence="23">
    <location>
        <begin position="1803"/>
        <end position="1898"/>
    </location>
</feature>
<dbReference type="SUPFAM" id="SSF57535">
    <property type="entry name" value="Complement control module/SCR domain"/>
    <property type="match status" value="9"/>
</dbReference>
<feature type="domain" description="Ig-like" evidence="23">
    <location>
        <begin position="2070"/>
        <end position="2160"/>
    </location>
</feature>
<feature type="domain" description="Protein kinase" evidence="19">
    <location>
        <begin position="3554"/>
        <end position="3806"/>
    </location>
</feature>
<dbReference type="InterPro" id="IPR013320">
    <property type="entry name" value="ConA-like_dom_sf"/>
</dbReference>
<dbReference type="InterPro" id="IPR003410">
    <property type="entry name" value="HYR_dom"/>
</dbReference>
<dbReference type="InterPro" id="IPR001759">
    <property type="entry name" value="PTX_dom"/>
</dbReference>
<dbReference type="PROSITE" id="PS00010">
    <property type="entry name" value="ASX_HYDROXYL"/>
    <property type="match status" value="1"/>
</dbReference>
<evidence type="ECO:0000259" key="17">
    <source>
        <dbReference type="PROSITE" id="PS50003"/>
    </source>
</evidence>
<evidence type="ECO:0000256" key="16">
    <source>
        <dbReference type="SAM" id="MobiDB-lite"/>
    </source>
</evidence>
<dbReference type="SUPFAM" id="SSF53300">
    <property type="entry name" value="vWA-like"/>
    <property type="match status" value="1"/>
</dbReference>
<dbReference type="SMART" id="SM00179">
    <property type="entry name" value="EGF_CA"/>
    <property type="match status" value="3"/>
</dbReference>
<dbReference type="InterPro" id="IPR000719">
    <property type="entry name" value="Prot_kinase_dom"/>
</dbReference>
<dbReference type="InterPro" id="IPR003599">
    <property type="entry name" value="Ig_sub"/>
</dbReference>
<feature type="region of interest" description="Disordered" evidence="16">
    <location>
        <begin position="1401"/>
        <end position="1490"/>
    </location>
</feature>
<dbReference type="Pfam" id="PF00092">
    <property type="entry name" value="VWA"/>
    <property type="match status" value="1"/>
</dbReference>
<feature type="disulfide bond" evidence="14">
    <location>
        <begin position="5331"/>
        <end position="5340"/>
    </location>
</feature>
<dbReference type="CDD" id="cd00054">
    <property type="entry name" value="EGF_CA"/>
    <property type="match status" value="3"/>
</dbReference>
<feature type="domain" description="Ig-like" evidence="23">
    <location>
        <begin position="812"/>
        <end position="883"/>
    </location>
</feature>
<dbReference type="SUPFAM" id="SSF49899">
    <property type="entry name" value="Concanavalin A-like lectins/glucanases"/>
    <property type="match status" value="1"/>
</dbReference>
<dbReference type="PROSITE" id="PS50010">
    <property type="entry name" value="DH_2"/>
    <property type="match status" value="1"/>
</dbReference>
<dbReference type="GO" id="GO:0004674">
    <property type="term" value="F:protein serine/threonine kinase activity"/>
    <property type="evidence" value="ECO:0007669"/>
    <property type="project" value="UniProtKB-KW"/>
</dbReference>
<dbReference type="PROSITE" id="PS50011">
    <property type="entry name" value="PROTEIN_KINASE_DOM"/>
    <property type="match status" value="2"/>
</dbReference>
<dbReference type="GO" id="GO:0030154">
    <property type="term" value="P:cell differentiation"/>
    <property type="evidence" value="ECO:0007669"/>
    <property type="project" value="UniProtKB-ARBA"/>
</dbReference>
<dbReference type="CDD" id="cd00063">
    <property type="entry name" value="FN3"/>
    <property type="match status" value="2"/>
</dbReference>
<proteinExistence type="inferred from homology"/>
<dbReference type="FunFam" id="2.60.40.10:FF:000344">
    <property type="entry name" value="Muscle M-line assembly protein unc-89"/>
    <property type="match status" value="1"/>
</dbReference>
<feature type="domain" description="Ig-like" evidence="23">
    <location>
        <begin position="1099"/>
        <end position="1189"/>
    </location>
</feature>
<feature type="domain" description="Fibronectin type-III" evidence="24">
    <location>
        <begin position="2488"/>
        <end position="2588"/>
    </location>
</feature>
<dbReference type="PANTHER" id="PTHR47633:SF3">
    <property type="entry name" value="STRIATED MUSCLE PREFERENTIALLY EXPRESSED PROTEIN KINASE"/>
    <property type="match status" value="1"/>
</dbReference>
<dbReference type="CDD" id="cd00033">
    <property type="entry name" value="CCP"/>
    <property type="match status" value="9"/>
</dbReference>
<dbReference type="SMART" id="SM00181">
    <property type="entry name" value="EGF"/>
    <property type="match status" value="4"/>
</dbReference>
<dbReference type="Pfam" id="PF00621">
    <property type="entry name" value="RhoGEF"/>
    <property type="match status" value="1"/>
</dbReference>
<keyword evidence="8" id="KW-0677">Repeat</keyword>
<feature type="disulfide bond" evidence="15">
    <location>
        <begin position="5684"/>
        <end position="5711"/>
    </location>
</feature>
<keyword evidence="12" id="KW-0325">Glycoprotein</keyword>
<dbReference type="InterPro" id="IPR013783">
    <property type="entry name" value="Ig-like_fold"/>
</dbReference>
<feature type="domain" description="VWFA" evidence="21">
    <location>
        <begin position="3863"/>
        <end position="4043"/>
    </location>
</feature>
<dbReference type="FunFam" id="2.60.40.10:FF:000345">
    <property type="entry name" value="Muscle M-line assembly protein unc-89"/>
    <property type="match status" value="3"/>
</dbReference>
<feature type="compositionally biased region" description="Basic and acidic residues" evidence="16">
    <location>
        <begin position="4846"/>
        <end position="4859"/>
    </location>
</feature>
<dbReference type="SMART" id="SM00325">
    <property type="entry name" value="RhoGEF"/>
    <property type="match status" value="1"/>
</dbReference>
<feature type="domain" description="PH" evidence="17">
    <location>
        <begin position="289"/>
        <end position="396"/>
    </location>
</feature>
<dbReference type="InterPro" id="IPR036116">
    <property type="entry name" value="FN3_sf"/>
</dbReference>
<feature type="domain" description="Ig-like" evidence="23">
    <location>
        <begin position="643"/>
        <end position="738"/>
    </location>
</feature>
<evidence type="ECO:0000256" key="8">
    <source>
        <dbReference type="ARBA" id="ARBA00022737"/>
    </source>
</evidence>
<feature type="domain" description="Ig-like" evidence="23">
    <location>
        <begin position="2372"/>
        <end position="2461"/>
    </location>
</feature>
<keyword evidence="7" id="KW-0732">Signal</keyword>
<evidence type="ECO:0000256" key="4">
    <source>
        <dbReference type="ARBA" id="ARBA00006692"/>
    </source>
</evidence>
<feature type="disulfide bond" evidence="15">
    <location>
        <begin position="4191"/>
        <end position="4218"/>
    </location>
</feature>
<dbReference type="Gene3D" id="2.10.25.10">
    <property type="entry name" value="Laminin"/>
    <property type="match status" value="3"/>
</dbReference>
<dbReference type="CDD" id="cd00160">
    <property type="entry name" value="RhoGEF"/>
    <property type="match status" value="1"/>
</dbReference>
<feature type="domain" description="Ig-like" evidence="23">
    <location>
        <begin position="1902"/>
        <end position="1991"/>
    </location>
</feature>
<dbReference type="FunFam" id="2.60.40.10:FF:001036">
    <property type="entry name" value="Muscle M-line assembly protein unc-89"/>
    <property type="match status" value="1"/>
</dbReference>
<dbReference type="SMART" id="SM00233">
    <property type="entry name" value="PH"/>
    <property type="match status" value="1"/>
</dbReference>
<evidence type="ECO:0000259" key="20">
    <source>
        <dbReference type="PROSITE" id="PS50026"/>
    </source>
</evidence>
<dbReference type="GO" id="GO:0031672">
    <property type="term" value="C:A band"/>
    <property type="evidence" value="ECO:0007669"/>
    <property type="project" value="UniProtKB-SubCell"/>
</dbReference>
<dbReference type="InterPro" id="IPR000219">
    <property type="entry name" value="DH_dom"/>
</dbReference>
<feature type="region of interest" description="Disordered" evidence="16">
    <location>
        <begin position="4844"/>
        <end position="4885"/>
    </location>
</feature>
<evidence type="ECO:0000256" key="14">
    <source>
        <dbReference type="PROSITE-ProRule" id="PRU00076"/>
    </source>
</evidence>
<feature type="domain" description="Ig-like" evidence="23">
    <location>
        <begin position="906"/>
        <end position="998"/>
    </location>
</feature>
<dbReference type="GO" id="GO:0045989">
    <property type="term" value="P:positive regulation of striated muscle contraction"/>
    <property type="evidence" value="ECO:0007669"/>
    <property type="project" value="UniProtKB-ARBA"/>
</dbReference>
<feature type="domain" description="Sushi" evidence="25">
    <location>
        <begin position="5912"/>
        <end position="5971"/>
    </location>
</feature>
<feature type="domain" description="Sushi" evidence="25">
    <location>
        <begin position="5656"/>
        <end position="5713"/>
    </location>
</feature>
<feature type="domain" description="Fibronectin type-III" evidence="24">
    <location>
        <begin position="3404"/>
        <end position="3498"/>
    </location>
</feature>
<dbReference type="PROSITE" id="PS51828">
    <property type="entry name" value="PTX_2"/>
    <property type="match status" value="1"/>
</dbReference>
<dbReference type="Pfam" id="PF02494">
    <property type="entry name" value="HYR"/>
    <property type="match status" value="2"/>
</dbReference>
<dbReference type="InterPro" id="IPR000742">
    <property type="entry name" value="EGF"/>
</dbReference>
<dbReference type="InterPro" id="IPR035899">
    <property type="entry name" value="DBL_dom_sf"/>
</dbReference>
<feature type="compositionally biased region" description="Polar residues" evidence="16">
    <location>
        <begin position="1407"/>
        <end position="1418"/>
    </location>
</feature>
<dbReference type="GO" id="GO:0060298">
    <property type="term" value="P:positive regulation of sarcomere organization"/>
    <property type="evidence" value="ECO:0007669"/>
    <property type="project" value="UniProtKB-ARBA"/>
</dbReference>
<feature type="compositionally biased region" description="Basic and acidic residues" evidence="16">
    <location>
        <begin position="807"/>
        <end position="820"/>
    </location>
</feature>
<dbReference type="InterPro" id="IPR011009">
    <property type="entry name" value="Kinase-like_dom_sf"/>
</dbReference>
<comment type="caution">
    <text evidence="27">The sequence shown here is derived from an EMBL/GenBank/DDBJ whole genome shotgun (WGS) entry which is preliminary data.</text>
</comment>
<comment type="subcellular location">
    <subcellularLocation>
        <location evidence="1">Cytoplasm</location>
        <location evidence="1">Myofibril</location>
        <location evidence="1">Sarcomere</location>
        <location evidence="1">A band</location>
    </subcellularLocation>
    <subcellularLocation>
        <location evidence="3">Membrane</location>
        <topology evidence="3">Single-pass type I membrane protein</topology>
    </subcellularLocation>
    <subcellularLocation>
        <location evidence="2">Secreted</location>
        <location evidence="2">Extracellular space</location>
    </subcellularLocation>
</comment>
<feature type="domain" description="Sushi" evidence="25">
    <location>
        <begin position="5972"/>
        <end position="6029"/>
    </location>
</feature>
<evidence type="ECO:0000313" key="28">
    <source>
        <dbReference type="Proteomes" id="UP001372834"/>
    </source>
</evidence>
<keyword evidence="15" id="KW-0768">Sushi</keyword>
<dbReference type="CDD" id="cd01450">
    <property type="entry name" value="vWFA_subfamily_ECM"/>
    <property type="match status" value="1"/>
</dbReference>
<keyword evidence="9" id="KW-0547">Nucleotide-binding</keyword>
<dbReference type="SMART" id="SM00060">
    <property type="entry name" value="FN3"/>
    <property type="match status" value="2"/>
</dbReference>
<dbReference type="FunFam" id="2.60.40.10:FF:000107">
    <property type="entry name" value="Myosin, light chain kinase a"/>
    <property type="match status" value="3"/>
</dbReference>
<dbReference type="FunFam" id="2.60.40.10:FF:000032">
    <property type="entry name" value="palladin isoform X1"/>
    <property type="match status" value="4"/>
</dbReference>
<dbReference type="InterPro" id="IPR000436">
    <property type="entry name" value="Sushi_SCR_CCP_dom"/>
</dbReference>
<dbReference type="SUPFAM" id="SSF57184">
    <property type="entry name" value="Growth factor receptor domain"/>
    <property type="match status" value="1"/>
</dbReference>
<evidence type="ECO:0000256" key="2">
    <source>
        <dbReference type="ARBA" id="ARBA00004239"/>
    </source>
</evidence>
<feature type="compositionally biased region" description="Basic residues" evidence="16">
    <location>
        <begin position="4986"/>
        <end position="5000"/>
    </location>
</feature>
<dbReference type="SUPFAM" id="SSF50729">
    <property type="entry name" value="PH domain-like"/>
    <property type="match status" value="1"/>
</dbReference>
<dbReference type="InterPro" id="IPR013098">
    <property type="entry name" value="Ig_I-set"/>
</dbReference>
<evidence type="ECO:0000256" key="15">
    <source>
        <dbReference type="PROSITE-ProRule" id="PRU00302"/>
    </source>
</evidence>
<evidence type="ECO:0000259" key="19">
    <source>
        <dbReference type="PROSITE" id="PS50011"/>
    </source>
</evidence>
<dbReference type="Gene3D" id="2.60.40.10">
    <property type="entry name" value="Immunoglobulins"/>
    <property type="match status" value="21"/>
</dbReference>
<dbReference type="FunFam" id="2.60.40.10:FF:000145">
    <property type="entry name" value="Myosin light chain kinase, smooth muscle"/>
    <property type="match status" value="1"/>
</dbReference>
<dbReference type="InterPro" id="IPR003598">
    <property type="entry name" value="Ig_sub2"/>
</dbReference>
<dbReference type="GO" id="GO:0016020">
    <property type="term" value="C:membrane"/>
    <property type="evidence" value="ECO:0007669"/>
    <property type="project" value="UniProtKB-SubCell"/>
</dbReference>
<feature type="domain" description="EGF-like" evidence="20">
    <location>
        <begin position="5227"/>
        <end position="5264"/>
    </location>
</feature>
<evidence type="ECO:0000256" key="3">
    <source>
        <dbReference type="ARBA" id="ARBA00004479"/>
    </source>
</evidence>
<protein>
    <recommendedName>
        <fullName evidence="29">Muscle M-line assembly protein unc-89</fullName>
    </recommendedName>
</protein>
<evidence type="ECO:0000256" key="11">
    <source>
        <dbReference type="ARBA" id="ARBA00023157"/>
    </source>
</evidence>
<evidence type="ECO:0000259" key="23">
    <source>
        <dbReference type="PROSITE" id="PS50835"/>
    </source>
</evidence>
<feature type="disulfide bond" evidence="15">
    <location>
        <begin position="4298"/>
        <end position="4325"/>
    </location>
</feature>
<evidence type="ECO:0000256" key="9">
    <source>
        <dbReference type="ARBA" id="ARBA00022741"/>
    </source>
</evidence>
<feature type="domain" description="Ig-like" evidence="23">
    <location>
        <begin position="3308"/>
        <end position="3392"/>
    </location>
</feature>
<dbReference type="InterPro" id="IPR001849">
    <property type="entry name" value="PH_domain"/>
</dbReference>
<dbReference type="SMART" id="SM00032">
    <property type="entry name" value="CCP"/>
    <property type="match status" value="10"/>
</dbReference>
<comment type="similarity">
    <text evidence="4">Belongs to the protein kinase superfamily. CAMK Ser/Thr protein kinase family.</text>
</comment>
<dbReference type="SMART" id="SM01411">
    <property type="entry name" value="Ephrin_rec_like"/>
    <property type="match status" value="3"/>
</dbReference>
<dbReference type="InterPro" id="IPR001881">
    <property type="entry name" value="EGF-like_Ca-bd_dom"/>
</dbReference>
<feature type="region of interest" description="Disordered" evidence="16">
    <location>
        <begin position="403"/>
        <end position="435"/>
    </location>
</feature>
<dbReference type="FunFam" id="2.60.40.10:FF:000802">
    <property type="entry name" value="Muscle M-line assembly protein unc-89"/>
    <property type="match status" value="1"/>
</dbReference>
<dbReference type="GO" id="GO:0005509">
    <property type="term" value="F:calcium ion binding"/>
    <property type="evidence" value="ECO:0007669"/>
    <property type="project" value="InterPro"/>
</dbReference>
<feature type="disulfide bond" evidence="14">
    <location>
        <begin position="5254"/>
        <end position="5263"/>
    </location>
</feature>
<dbReference type="Gene3D" id="3.40.50.410">
    <property type="entry name" value="von Willebrand factor, type A domain"/>
    <property type="match status" value="1"/>
</dbReference>
<dbReference type="SUPFAM" id="SSF48065">
    <property type="entry name" value="DBL homology domain (DH-domain)"/>
    <property type="match status" value="1"/>
</dbReference>
<sequence length="6029" mass="677598">MDGRSIAACPRFKFVLRKQMKFDVGGETCQILDNSAAKHKLSVRPHRKYVDSRQPTLTSVHTRHSTDCSPRNTSEEQSDIHHRSASIKNQNEQIEIFTKREAVVKELLETEDEFCRDLLFVVENYIKPSDSQRVPTIVRDNTDVLFSNFKLIAEFHATILNEGIKYYSGEPRMLGKTFLRLERDFDKHIKYCRDVPLAHEFLANNPQATEFFEELSQKAGDEKNIVEYLKLPVQRINDYQVLLKDLVKFSEKLSENTSDLKKALELMLAIPQRANDNKFLSNIEGFHGNIHNLGRLLRHDWFSVEFDESPSRERYLFLFKDNILICKVRKISEDRSVFNLKDLVPLSEVKIKDFPDNKTFEIIANGPKADVGRIKVVARKEDIKNIWLDEIKKYVVSTLDKGEVEENETNKGNEELEEEHAQLRTEESKFETKEKAKKEKQKELFSLDDLCEDKNKLTGTMNRRFSTRRSMKSYEESYSVSGHQEVSYTHTSDSRFSSTSVYGSKNASIENVYSRTASGSLRKDQNLSPTTGKNPVFLSTISGLNIEPGDTAVFECQLESKVDLTWLKDNKPLRDKLADRVVRSSSDDGTHKLELQNVTEADSGTYTAWAQTDSGYATCTAQLVVGKMTNTTAEGEMKESNAPFFAVRLKDAELMRNTNFAFMVKVKGTPNPQVRFYKDGVPIGSQDDTHVKINSEKSDIGFYELDIEDVQSHHAGVYSCKAINEFGEALCEGTITVTDEKVVFKGFENDDLLTPGEKPTFNWFKDGKSFDPDERFKVLLGNDDDSLALIFQHVKPDDAGGVSPLSREPEKPKISKESKSFEGSLGGSAMLEAKISGFPRPDVKWFHDGTEIKAEGRYKFLYEDQETLTLVIKNLNPKDCGSYKIIAKNELGEDCTELDLIVKGAPKITKKLEDITVKVNSLIEIETTIEGSPSPDVKWYKNGKQITESERVKITKNVHNSSNRLRIEDATVEDEGSYSVVASNEVNKCTDFCTVKVTRPAPEFLKEMKDNVQVSEGEEITFEIEVSEGSAPDVTWMKDGSALKSDGKIKITQEGNVFKLKIFNADANDSATYSVQLSNDFGVKRSEGRATVVTKSCAPIIRKGLKDAMVKEGDTGVEFSVEVSAYPKPKIRWYLDEMEITEKRNEYTKLEEENQYKLIVKKVTAELKGNYKCRVENECGSAETTAHLAVQSKPMFARVLEPRIAVDEGAELTLQIECSGYPEPEVVWFKDGEEIHTDAHIRIMKDSHRSESYSMTLNLIRGSDSGDYEARATNCMGSATTKTFVQVISKIFETSDEDAVGVVKKLGDTQTLPLSQEEEAEERDKFVVVDQPKAKKLSFAGSFKGDIRVEEIDEITCPEENDLNATQGIVEEYLDTEVFIEHTQDKNLHVSRGVSIVSLSEDERSLSRNNSVIDMNETQFDKNLEEEKTPEFEDENSKSREESPQVHTTEESDLRTSPKRAEKNFETSKSKIEMFEAPPKGSLESSDVNKPDIGKQEEILNDFLEEQTVDGGTGNLLNGAPVTEIKKSTDSFDVLPVSCDIKKSEQSKENKESECDSDAEQDTAVGDLLKRIKEQRSVLEEILTKEADAQIDRAGQQKPNFKEKLKDEKCRSEDEVTFKCVIVGNPEPEICWMRCGKEIREDNKKIKINRIARKLEDNTIECSCTLKICNAAASDAGIYLVKGENTCGSDECSANLTVCDKEKLEKAEIKNLKDVIGILAEEATFEAEILSDTPTVVTWFNKNEEIINGSDRFVLTADDNKRQYKMTIKGIREDDIGEYTLAVSNAAGEKTQKVKLSIHGEKPSFVKPLDDIEIKDGSEVDCHVRCNGIPKPDIKWYRDGQELNEGANDGVVVAIQKEGQVCTSLSVEKFTGKYAGQYKVTATNLLGVAENNFMIKLANAAPIFERGLPRSLDVDDGILELKCKITGSPKPTVQWLKDGKPLTPNETCKIEHLPDGLVRLSISDMTPQESGTYTLVAENPNGKTEGNSIVNVLAKLAYWPFCFIQRFKNGRPLRQSQAVQSFNEKDGKLELTLKGLKPDDAGVYSVKISNKLGEASQEAKVEVFEQPQKPHLDAVLSAVSAVEGSPVKFSVTAGGNPKPKIIWCHNGKELKQDGERVIVKEEPGGTSVLLLNECKLEDEGEYTATAVNDQGEISSKAPLTVLAKKVQEEEEKEPSFIQPLKDVNIDEGNPLALTAQISGSPLPDVSWEKDGKPVDVTTRATPTFDGKKAQLEIRCSKPTDSGVYTCNLRNRLGEAKSKGKVEIRKVFIEPVFEEKFKDAEQLVGRACKFLARISGNPKPETEWFFNGAPVKNDSKYEVKCEKDEYSLTIKNCQSGDSGLYRCSAHNRAGKADCVAQLRVTQETDASKKEEPPSFLKKISDCDVYSGMTAKFTACCTGFPKPDFQWFKENEPLVNDNRTIQEYENSGLVRLTILGVSDKDVGTYTLRIFNEHGKAESTGRLICDVLERKAKIKDANKKDRTDKATGKGVPSALTDRPIISRMTDRHLTLSWKPYIPQGSHPPVTYVVEMCKQPDEDWFVVRKGIRSCACDVRNLEPFRDYKFRILVENKYGISDPSPYAETYRQKIVPDVTKFGPRGAPGYNLPSGYPKDFDLERPPHDRNAQAPEFLRQEHDTQYGVKNQSCSLLWYVYGYPKPTVSYYCDGELIEMGGRYECSYTQNGMATLFINRMLDRDVGFYEAVARNEHGEARQRVRLEISEHPAFIRRPEETFIMLRNSGTVTVRLVGVPSPDVKWYKDWQPLAPSSRIKFNQPTSDTFTLTIHEAIFKDAGLYSVSASNVAGTVSSSAMVHIEENEEAYRYATYDGGPKIRTKSEPFSKYYDLGDELGRGTQGITYHVVERDSGKNYAAKFMHGKSDLKPFMMNEFHVMNSLSNRKLIRLHDSFETNDLLVLVMELGGGGELLEWLTKQKYITETEIAMYIRQILWGLDHIHSSGYAHLSLTLNDLLLSRPDSDDLKICDFGLSRKITHDNLMALHYGMPEYVAPEVVNGDGVGCAADLWSLGIITYILLSGFSPFKGANDRETLTRIKEGTWRFEEEYFSQITQEAKDFISKLLVYKAEDRMDVKSALRHPWLQRLDTSASDGIKIETTQLRSYHSSLRDWYKSANCRPWYRREVLNNAFTHPSKMVYPPGEEYYFPEILSQRLTKPSGTRVPVASEFPSREPLDYEVGNFKSESQYQCGPDTYLLQLRDVDLPCRLRHYMKVAADRQQNFTSEPPERHIDWRTPVIRERRKFMDIMDEEIDDERRARIDQYGSDDVYSLRRLKHEIGCRSEGRAEAEAMLQYQREGHLPFFVEKPRNLSIVVNKPAEFSCLVVGEPEPVVQWFRNDLVVAETSRIKMVTGQNKRFFLKFNPALQSDVGVYKVVAKNKVGQSVARMRLVHATVPLSPDPPETVQISENEILLRWKHDNRDVFTPTICYSLQYKETESSEWITVAKNIDHEFWLLKNLKGETSYDVRLCSRNCAGWSAPGLPLLAVKTLASGSPQINLSGTQRKIQLETENRDENWTPEEMKGKIPYEMRDVSSMEWDTRTNLEDKYQLKSEIFRGKFSMVVKAVDRTGDQEIVAKLFTVDPSTEKSIETEFDNLRSLNHERIVGVLTALRPASNIAIFIMEKLQGTDILSYFSLREEYDEDMVVTALTQVLDGLQYLHWKGFCHLNIQPDNIVMSCARTLQIKLVDFGSAQKVSKLGTIVSAPVTDYSAPEIRNKEPVFPQTDVWSLGVVAYVLLSGVSPFKGDTDEDTQNNIIFVRYRFEYLHKEITQEATRFLMQIFKRTPTKRPTVEECYDTRWLLSTESMIKKRQKACFPGRRLKAYCSRYHSDKTDDSLDVESLSKVIGENRLRKSDSVELVILVDGSDSVGENNFLSEIKFIQKVISDVKVGPKDFRLGIVIYGTKADIRVDHLSVTDNLDLEKCSLLNFDIPNIVYPGSNTNTKEALERAEKILTRSRRGALKVIFLVSDGFSNMGDPYSASEILKEQGTIIFTFGIQNGNVRELREIATKPADEHSFLFASFDEFEGFARRALHNDLSRGVYAPVKNSWYCDHLCSNKTVTNGCCSQDATCSCGLISGHFACLCPPGYYGSGLVGEGCTLCPEGTYNEGLFPGDSLTCIPCPDVHHVIAKYPATNKAHCICGNGTIPMGNACKIVSCPSLSPPPNGYFVKKSCSNAVNAACGVRCHMGYHLIGSSVRICQGSGTWSGTSPICTPKYCDPPKPVADSAVTCTNEEDMLEINLIYDSKGNEKEHTEIRLKSERIINEKVFDENDFVQNGSHSEYAVGTACSYSCLSGYSMIGSKSRSCLPLLKWSGLKPTCKSIRCPSLPEIPSGSIKPKNCTLKGLRHYFGTVCRYQCNPGYELKGPKLTNCTERHGSWSAKNTPSRCIDVEPPKIDCPKNMTIPTEIEVNFATVKLSLPNTTDNSGSDPIIWSKPPFEEQHPLRLTIGETKVEIYSVDEAGNYGFCQFTVFVKDEEKPKVLECQSPPTFYVSQLQQSQNALTWREPVFDDNSGIPISVTRHPMTETFPMGTTPVTYTGIDAAGNSATCTLNITVLANPCSERPKDTNTLWNCSIDEYGVTTCNVSCSEGFTFITTDDTMERSSLILSCAFSGRKAFWSPDLFQGDIDLFPECSELFLPEEMSEIVVDDSRDLCNDLNMFSDDLLNGIVDNEYNVSVFAYCDNDNNWDEEDASVVLPTNEYEADYEHESSTEPQERTSTSREEEEEEEEQHIETSVSEITLYAGSVTLESRIFDTRVPDVKAEDDEDDLFETRESNDLTSLPVTLSTITTNATTETNETEKNRTNNYVTDDTVSITTVDQTEIEREETTLNIIEVTQGNEQMRDSDRESGKQVKFEISTSTENSTDIKSGENSTKSTKQVQYEYQTSTIELLTSKEMKMSADEKSMSSRKMAEPEIFRMINPAKNEEPEAEPKHVRDITQEETLEPTEVERNDFANGNGEWKSEMISSNGLGSATEEKDGQRKRRHLKEKRKKIRIAISQKGGRGKEYEEATDRNIFRRLGIIKKLYGREEGDDEVPETANHLQRKLRCRVGSLLKNRFCGGCLLKRSMTLITFLPAVKCPKGTYHNVSGSRCDPCPRGQYQEIEGQLNCISCPPGFSTRKIRRKNLKQCRRICPAGTYGKKDVGTGLSLAPCTPCPIGFFQPRDGQTSCQNCPDGYTTVRPGTNTSNLCINVVELNDPCFKTNCSNGGSCSVLDGSFCERSFEPCGTNPCYNGGTCRPTAPLDYECECLPGFEGYHCESETNECLSEPCNGQGECTDLLNGFKCDCFPGFRGTFCNETISVCEELNPCLNSGVCVEANGSYRCICLDGFSGVHCDVVFECDSSECRRGGGVATPETQNGNLCENFPCPNNMECQILKINPNVLLRFPKYGVSEYILVDFPPGDLKEISVCVWLKTKDTFNYGTIFSYATRTEDNSLTLTDYSGVVLYVSGRYVVTDIEANDGLWHFICVTWESEEGRWAVFLDGSLFSNGTLLSKDSVIPGGGKLVVGQEQDTFGGGFNDVESFAGEMTQFDIWSTVLNSSEIMALYEDCDNVYGNFMAWPKLLQNLHGDIVEEKSMFCKTCNSDLNVFRGKVSYDFSKGRKIAKYTCDEGFVIKFDDDNEFVNKRVNSYVRTCMKFGGWHPKEPKCARVSCGFPGYFLRGRITGTSYKYEDVVVYHCSEGYRLDGNNTRICTSDGTWSGETPQCRGHASECRKLRAPRRGSMFVYYGKNNNNTKAYSLSHLMVGDRIEFICNKGYTLSGFGILTCTEGGNWDRQQPTCNKIRCQFPKEIAHFLPSNINESASFYFDDVISFTCPSGSRQNIHCGQLGTWNFSTEVVCKSSVCRGSPSGVQNGYLIVTKPEGTSYRAGEKLKISCLPGFRIQGNHFFECSQYGTWIQQRPTVCHRASCGPPPRPPPSYRIVHEEGHNYGDKIFLRCAPGYRSFGEVMIRCQANGRYSRVRNLCTEISCGVPSLPNGYKFHGSTFTFGSKIGVTCPAGLTLVNSSASFLECQANGKWSPAPACV</sequence>
<dbReference type="Gene3D" id="1.10.510.10">
    <property type="entry name" value="Transferase(Phosphotransferase) domain 1"/>
    <property type="match status" value="2"/>
</dbReference>
<feature type="disulfide bond" evidence="15">
    <location>
        <begin position="5942"/>
        <end position="5969"/>
    </location>
</feature>
<keyword evidence="6 14" id="KW-0245">EGF-like domain</keyword>
<feature type="domain" description="DH" evidence="18">
    <location>
        <begin position="99"/>
        <end position="277"/>
    </location>
</feature>
<evidence type="ECO:0000259" key="18">
    <source>
        <dbReference type="PROSITE" id="PS50010"/>
    </source>
</evidence>
<dbReference type="CDD" id="cd00096">
    <property type="entry name" value="Ig"/>
    <property type="match status" value="1"/>
</dbReference>
<keyword evidence="10" id="KW-0067">ATP-binding</keyword>
<evidence type="ECO:0000256" key="6">
    <source>
        <dbReference type="ARBA" id="ARBA00022536"/>
    </source>
</evidence>
<feature type="domain" description="Sushi" evidence="25">
    <location>
        <begin position="5716"/>
        <end position="5787"/>
    </location>
</feature>
<dbReference type="Pfam" id="PF00354">
    <property type="entry name" value="Pentaxin"/>
    <property type="match status" value="1"/>
</dbReference>
<reference evidence="27 28" key="1">
    <citation type="submission" date="2023-10" db="EMBL/GenBank/DDBJ databases">
        <title>Genomes of two closely related lineages of the louse Polyplax serrata with different host specificities.</title>
        <authorList>
            <person name="Martinu J."/>
            <person name="Tarabai H."/>
            <person name="Stefka J."/>
            <person name="Hypsa V."/>
        </authorList>
    </citation>
    <scope>NUCLEOTIDE SEQUENCE [LARGE SCALE GENOMIC DNA]</scope>
    <source>
        <strain evidence="27">HR10_N</strain>
    </source>
</reference>
<organism evidence="27 28">
    <name type="scientific">Polyplax serrata</name>
    <name type="common">Common mouse louse</name>
    <dbReference type="NCBI Taxonomy" id="468196"/>
    <lineage>
        <taxon>Eukaryota</taxon>
        <taxon>Metazoa</taxon>
        <taxon>Ecdysozoa</taxon>
        <taxon>Arthropoda</taxon>
        <taxon>Hexapoda</taxon>
        <taxon>Insecta</taxon>
        <taxon>Pterygota</taxon>
        <taxon>Neoptera</taxon>
        <taxon>Paraneoptera</taxon>
        <taxon>Psocodea</taxon>
        <taxon>Troctomorpha</taxon>
        <taxon>Phthiraptera</taxon>
        <taxon>Anoplura</taxon>
        <taxon>Polyplacidae</taxon>
        <taxon>Polyplax</taxon>
    </lineage>
</organism>
<dbReference type="FunFam" id="1.20.900.10:FF:000033">
    <property type="entry name" value="Muscle M-line assembly protein unc-89-like Protein"/>
    <property type="match status" value="1"/>
</dbReference>
<dbReference type="PROSITE" id="PS01187">
    <property type="entry name" value="EGF_CA"/>
    <property type="match status" value="1"/>
</dbReference>
<evidence type="ECO:0000259" key="21">
    <source>
        <dbReference type="PROSITE" id="PS50234"/>
    </source>
</evidence>
<dbReference type="SMART" id="SM00408">
    <property type="entry name" value="IGc2"/>
    <property type="match status" value="16"/>
</dbReference>
<dbReference type="PROSITE" id="PS50026">
    <property type="entry name" value="EGF_3"/>
    <property type="match status" value="3"/>
</dbReference>
<feature type="disulfide bond" evidence="15">
    <location>
        <begin position="5758"/>
        <end position="5785"/>
    </location>
</feature>
<dbReference type="InterPro" id="IPR036179">
    <property type="entry name" value="Ig-like_dom_sf"/>
</dbReference>
<accession>A0AAN8Q1Z4</accession>
<dbReference type="SMART" id="SM00409">
    <property type="entry name" value="IG"/>
    <property type="match status" value="17"/>
</dbReference>
<dbReference type="SUPFAM" id="SSF57196">
    <property type="entry name" value="EGF/Laminin"/>
    <property type="match status" value="3"/>
</dbReference>
<feature type="domain" description="Sushi" evidence="25">
    <location>
        <begin position="5788"/>
        <end position="5846"/>
    </location>
</feature>
<dbReference type="InterPro" id="IPR009030">
    <property type="entry name" value="Growth_fac_rcpt_cys_sf"/>
</dbReference>
<dbReference type="Pfam" id="PF00041">
    <property type="entry name" value="fn3"/>
    <property type="match status" value="1"/>
</dbReference>
<dbReference type="Gene3D" id="2.60.120.200">
    <property type="match status" value="1"/>
</dbReference>
<dbReference type="InterPro" id="IPR000152">
    <property type="entry name" value="EGF-type_Asp/Asn_hydroxyl_site"/>
</dbReference>
<dbReference type="InterPro" id="IPR055251">
    <property type="entry name" value="SOS1_NGEF_PH"/>
</dbReference>
<dbReference type="EMBL" id="JAWJWE010000010">
    <property type="protein sequence ID" value="KAK6630533.1"/>
    <property type="molecule type" value="Genomic_DNA"/>
</dbReference>
<evidence type="ECO:0000256" key="7">
    <source>
        <dbReference type="ARBA" id="ARBA00022729"/>
    </source>
</evidence>
<dbReference type="Gene3D" id="1.20.900.10">
    <property type="entry name" value="Dbl homology (DH) domain"/>
    <property type="match status" value="1"/>
</dbReference>
<feature type="domain" description="HYR" evidence="22">
    <location>
        <begin position="4394"/>
        <end position="4478"/>
    </location>
</feature>
<dbReference type="InterPro" id="IPR011993">
    <property type="entry name" value="PH-like_dom_sf"/>
</dbReference>
<dbReference type="Gene3D" id="2.10.50.10">
    <property type="entry name" value="Tumor Necrosis Factor Receptor, subunit A, domain 2"/>
    <property type="match status" value="3"/>
</dbReference>
<dbReference type="SUPFAM" id="SSF56112">
    <property type="entry name" value="Protein kinase-like (PK-like)"/>
    <property type="match status" value="2"/>
</dbReference>
<evidence type="ECO:0000256" key="13">
    <source>
        <dbReference type="ARBA" id="ARBA00023319"/>
    </source>
</evidence>
<feature type="domain" description="HYR" evidence="22">
    <location>
        <begin position="4479"/>
        <end position="4562"/>
    </location>
</feature>
<feature type="compositionally biased region" description="Basic and acidic residues" evidence="16">
    <location>
        <begin position="4709"/>
        <end position="4726"/>
    </location>
</feature>
<feature type="compositionally biased region" description="Polar residues" evidence="16">
    <location>
        <begin position="4862"/>
        <end position="4885"/>
    </location>
</feature>
<feature type="domain" description="Sushi" evidence="25">
    <location>
        <begin position="4263"/>
        <end position="4327"/>
    </location>
</feature>
<evidence type="ECO:0000256" key="12">
    <source>
        <dbReference type="ARBA" id="ARBA00023180"/>
    </source>
</evidence>
<keyword evidence="5" id="KW-0963">Cytoplasm</keyword>
<feature type="domain" description="Sushi" evidence="25">
    <location>
        <begin position="5586"/>
        <end position="5655"/>
    </location>
</feature>
<dbReference type="Gene3D" id="2.10.70.10">
    <property type="entry name" value="Complement Module, domain 1"/>
    <property type="match status" value="8"/>
</dbReference>
<dbReference type="FunFam" id="2.10.25.10:FF:000472">
    <property type="entry name" value="Uncharacterized protein, isoform A"/>
    <property type="match status" value="1"/>
</dbReference>
<name>A0AAN8Q1Z4_POLSC</name>
<evidence type="ECO:0000313" key="27">
    <source>
        <dbReference type="EMBL" id="KAK6630533.1"/>
    </source>
</evidence>
<feature type="compositionally biased region" description="Basic and acidic residues" evidence="16">
    <location>
        <begin position="1419"/>
        <end position="1474"/>
    </location>
</feature>
<dbReference type="InterPro" id="IPR011641">
    <property type="entry name" value="Tyr-kin_ephrin_A/B_rcpt-like"/>
</dbReference>
<dbReference type="PROSITE" id="PS50003">
    <property type="entry name" value="PH_DOMAIN"/>
    <property type="match status" value="1"/>
</dbReference>
<dbReference type="InterPro" id="IPR002035">
    <property type="entry name" value="VWF_A"/>
</dbReference>
<keyword evidence="11 14" id="KW-1015">Disulfide bond</keyword>
<feature type="region of interest" description="Disordered" evidence="16">
    <location>
        <begin position="4707"/>
        <end position="4739"/>
    </location>
</feature>
<evidence type="ECO:0000256" key="10">
    <source>
        <dbReference type="ARBA" id="ARBA00022840"/>
    </source>
</evidence>
<dbReference type="Gene3D" id="3.30.200.20">
    <property type="entry name" value="Phosphorylase Kinase, domain 1"/>
    <property type="match status" value="2"/>
</dbReference>
<dbReference type="GO" id="GO:0040017">
    <property type="term" value="P:positive regulation of locomotion"/>
    <property type="evidence" value="ECO:0007669"/>
    <property type="project" value="UniProtKB-ARBA"/>
</dbReference>
<dbReference type="Pfam" id="PF07699">
    <property type="entry name" value="Ephrin_rec_like"/>
    <property type="match status" value="2"/>
</dbReference>
<feature type="domain" description="Pentraxin (PTX)" evidence="26">
    <location>
        <begin position="5386"/>
        <end position="5585"/>
    </location>
</feature>
<gene>
    <name evidence="27" type="ORF">RUM43_014518</name>
</gene>
<dbReference type="Pfam" id="PF22697">
    <property type="entry name" value="SOS1_NGEF_PH"/>
    <property type="match status" value="1"/>
</dbReference>
<feature type="domain" description="Ig-like" evidence="23">
    <location>
        <begin position="535"/>
        <end position="624"/>
    </location>
</feature>
<evidence type="ECO:0000259" key="26">
    <source>
        <dbReference type="PROSITE" id="PS51828"/>
    </source>
</evidence>
<evidence type="ECO:0000256" key="1">
    <source>
        <dbReference type="ARBA" id="ARBA00004161"/>
    </source>
</evidence>
<dbReference type="GO" id="GO:0032991">
    <property type="term" value="C:protein-containing complex"/>
    <property type="evidence" value="ECO:0007669"/>
    <property type="project" value="UniProtKB-ARBA"/>
</dbReference>
<evidence type="ECO:0000259" key="25">
    <source>
        <dbReference type="PROSITE" id="PS50923"/>
    </source>
</evidence>
<comment type="caution">
    <text evidence="14">Lacks conserved residue(s) required for the propagation of feature annotation.</text>
</comment>
<feature type="domain" description="Sushi" evidence="25">
    <location>
        <begin position="4328"/>
        <end position="4395"/>
    </location>
</feature>
<evidence type="ECO:0008006" key="29">
    <source>
        <dbReference type="Google" id="ProtNLM"/>
    </source>
</evidence>
<dbReference type="FunFam" id="2.60.40.10:FF:000425">
    <property type="entry name" value="Myosin light chain kinase"/>
    <property type="match status" value="2"/>
</dbReference>
<evidence type="ECO:0000259" key="22">
    <source>
        <dbReference type="PROSITE" id="PS50825"/>
    </source>
</evidence>
<dbReference type="Pfam" id="PF07679">
    <property type="entry name" value="I-set"/>
    <property type="match status" value="19"/>
</dbReference>
<dbReference type="SMART" id="SM00327">
    <property type="entry name" value="VWA"/>
    <property type="match status" value="1"/>
</dbReference>
<feature type="disulfide bond" evidence="14">
    <location>
        <begin position="5292"/>
        <end position="5301"/>
    </location>
</feature>
<dbReference type="PROSITE" id="PS50923">
    <property type="entry name" value="SUSHI"/>
    <property type="match status" value="10"/>
</dbReference>
<dbReference type="PROSITE" id="PS01186">
    <property type="entry name" value="EGF_2"/>
    <property type="match status" value="3"/>
</dbReference>
<feature type="domain" description="Ig-like" evidence="23">
    <location>
        <begin position="1599"/>
        <end position="1697"/>
    </location>
</feature>
<feature type="domain" description="Ig-like" evidence="23">
    <location>
        <begin position="1194"/>
        <end position="1289"/>
    </location>
</feature>
<dbReference type="PRINTS" id="PR00895">
    <property type="entry name" value="PENTAXIN"/>
</dbReference>
<evidence type="ECO:0000256" key="5">
    <source>
        <dbReference type="ARBA" id="ARBA00022490"/>
    </source>
</evidence>
<dbReference type="Pfam" id="PF00069">
    <property type="entry name" value="Pkinase"/>
    <property type="match status" value="2"/>
</dbReference>